<evidence type="ECO:0000313" key="20">
    <source>
        <dbReference type="EMBL" id="QDT20868.1"/>
    </source>
</evidence>
<keyword evidence="6" id="KW-0227">DNA damage</keyword>
<dbReference type="InterPro" id="IPR044876">
    <property type="entry name" value="HRDC_dom_sf"/>
</dbReference>
<dbReference type="InterPro" id="IPR036388">
    <property type="entry name" value="WH-like_DNA-bd_sf"/>
</dbReference>
<evidence type="ECO:0000256" key="11">
    <source>
        <dbReference type="ARBA" id="ARBA00023125"/>
    </source>
</evidence>
<dbReference type="InterPro" id="IPR011545">
    <property type="entry name" value="DEAD/DEAH_box_helicase_dom"/>
</dbReference>
<dbReference type="GO" id="GO:0030894">
    <property type="term" value="C:replisome"/>
    <property type="evidence" value="ECO:0007669"/>
    <property type="project" value="TreeGrafter"/>
</dbReference>
<dbReference type="InterPro" id="IPR032284">
    <property type="entry name" value="RecQ_Zn-bd"/>
</dbReference>
<dbReference type="PANTHER" id="PTHR13710:SF105">
    <property type="entry name" value="ATP-DEPENDENT DNA HELICASE Q1"/>
    <property type="match status" value="1"/>
</dbReference>
<keyword evidence="7 20" id="KW-0378">Hydrolase</keyword>
<comment type="similarity">
    <text evidence="3">Belongs to the helicase family. RecQ subfamily.</text>
</comment>
<evidence type="ECO:0000256" key="12">
    <source>
        <dbReference type="ARBA" id="ARBA00023172"/>
    </source>
</evidence>
<dbReference type="Proteomes" id="UP000320421">
    <property type="component" value="Chromosome"/>
</dbReference>
<dbReference type="InterPro" id="IPR002464">
    <property type="entry name" value="DNA/RNA_helicase_DEAH_CS"/>
</dbReference>
<dbReference type="InterPro" id="IPR006293">
    <property type="entry name" value="DNA_helicase_ATP-dep_RecQ_bac"/>
</dbReference>
<gene>
    <name evidence="20" type="primary">recQ</name>
    <name evidence="20" type="ORF">HG66A1_26580</name>
</gene>
<dbReference type="SUPFAM" id="SSF47819">
    <property type="entry name" value="HRDC-like"/>
    <property type="match status" value="1"/>
</dbReference>
<evidence type="ECO:0000256" key="6">
    <source>
        <dbReference type="ARBA" id="ARBA00022763"/>
    </source>
</evidence>
<dbReference type="EC" id="5.6.2.4" evidence="16"/>
<keyword evidence="14" id="KW-0413">Isomerase</keyword>
<dbReference type="Pfam" id="PF00270">
    <property type="entry name" value="DEAD"/>
    <property type="match status" value="1"/>
</dbReference>
<proteinExistence type="inferred from homology"/>
<evidence type="ECO:0000256" key="14">
    <source>
        <dbReference type="ARBA" id="ARBA00023235"/>
    </source>
</evidence>
<dbReference type="Pfam" id="PF09382">
    <property type="entry name" value="RQC"/>
    <property type="match status" value="1"/>
</dbReference>
<dbReference type="Pfam" id="PF00570">
    <property type="entry name" value="HRDC"/>
    <property type="match status" value="1"/>
</dbReference>
<dbReference type="Gene3D" id="1.10.150.80">
    <property type="entry name" value="HRDC domain"/>
    <property type="match status" value="1"/>
</dbReference>
<dbReference type="Pfam" id="PF16124">
    <property type="entry name" value="RecQ_Zn_bind"/>
    <property type="match status" value="1"/>
</dbReference>
<dbReference type="InterPro" id="IPR036390">
    <property type="entry name" value="WH_DNA-bd_sf"/>
</dbReference>
<organism evidence="20 21">
    <name type="scientific">Gimesia chilikensis</name>
    <dbReference type="NCBI Taxonomy" id="2605989"/>
    <lineage>
        <taxon>Bacteria</taxon>
        <taxon>Pseudomonadati</taxon>
        <taxon>Planctomycetota</taxon>
        <taxon>Planctomycetia</taxon>
        <taxon>Planctomycetales</taxon>
        <taxon>Planctomycetaceae</taxon>
        <taxon>Gimesia</taxon>
    </lineage>
</organism>
<evidence type="ECO:0000256" key="1">
    <source>
        <dbReference type="ARBA" id="ARBA00001946"/>
    </source>
</evidence>
<dbReference type="EMBL" id="CP036266">
    <property type="protein sequence ID" value="QDT20868.1"/>
    <property type="molecule type" value="Genomic_DNA"/>
</dbReference>
<dbReference type="InterPro" id="IPR004589">
    <property type="entry name" value="DNA_helicase_ATP-dep_RecQ"/>
</dbReference>
<keyword evidence="9" id="KW-0862">Zinc</keyword>
<dbReference type="GO" id="GO:0043138">
    <property type="term" value="F:3'-5' DNA helicase activity"/>
    <property type="evidence" value="ECO:0007669"/>
    <property type="project" value="UniProtKB-EC"/>
</dbReference>
<dbReference type="PANTHER" id="PTHR13710">
    <property type="entry name" value="DNA HELICASE RECQ FAMILY MEMBER"/>
    <property type="match status" value="1"/>
</dbReference>
<evidence type="ECO:0000256" key="16">
    <source>
        <dbReference type="NCBIfam" id="TIGR01389"/>
    </source>
</evidence>
<feature type="domain" description="HRDC" evidence="17">
    <location>
        <begin position="532"/>
        <end position="611"/>
    </location>
</feature>
<dbReference type="SMART" id="SM00956">
    <property type="entry name" value="RQC"/>
    <property type="match status" value="1"/>
</dbReference>
<dbReference type="InterPro" id="IPR001650">
    <property type="entry name" value="Helicase_C-like"/>
</dbReference>
<dbReference type="GO" id="GO:0009378">
    <property type="term" value="F:four-way junction helicase activity"/>
    <property type="evidence" value="ECO:0007669"/>
    <property type="project" value="TreeGrafter"/>
</dbReference>
<evidence type="ECO:0000259" key="18">
    <source>
        <dbReference type="PROSITE" id="PS51192"/>
    </source>
</evidence>
<dbReference type="PROSITE" id="PS51194">
    <property type="entry name" value="HELICASE_CTER"/>
    <property type="match status" value="1"/>
</dbReference>
<keyword evidence="4" id="KW-0479">Metal-binding</keyword>
<reference evidence="20 21" key="1">
    <citation type="submission" date="2019-02" db="EMBL/GenBank/DDBJ databases">
        <title>Deep-cultivation of Planctomycetes and their phenomic and genomic characterization uncovers novel biology.</title>
        <authorList>
            <person name="Wiegand S."/>
            <person name="Jogler M."/>
            <person name="Boedeker C."/>
            <person name="Pinto D."/>
            <person name="Vollmers J."/>
            <person name="Rivas-Marin E."/>
            <person name="Kohn T."/>
            <person name="Peeters S.H."/>
            <person name="Heuer A."/>
            <person name="Rast P."/>
            <person name="Oberbeckmann S."/>
            <person name="Bunk B."/>
            <person name="Jeske O."/>
            <person name="Meyerdierks A."/>
            <person name="Storesund J.E."/>
            <person name="Kallscheuer N."/>
            <person name="Luecker S."/>
            <person name="Lage O.M."/>
            <person name="Pohl T."/>
            <person name="Merkel B.J."/>
            <person name="Hornburger P."/>
            <person name="Mueller R.-W."/>
            <person name="Bruemmer F."/>
            <person name="Labrenz M."/>
            <person name="Spormann A.M."/>
            <person name="Op den Camp H."/>
            <person name="Overmann J."/>
            <person name="Amann R."/>
            <person name="Jetten M.S.M."/>
            <person name="Mascher T."/>
            <person name="Medema M.H."/>
            <person name="Devos D.P."/>
            <person name="Kaster A.-K."/>
            <person name="Ovreas L."/>
            <person name="Rohde M."/>
            <person name="Galperin M.Y."/>
            <person name="Jogler C."/>
        </authorList>
    </citation>
    <scope>NUCLEOTIDE SEQUENCE [LARGE SCALE GENOMIC DNA]</scope>
    <source>
        <strain evidence="20 21">HG66A1</strain>
    </source>
</reference>
<keyword evidence="8 20" id="KW-0347">Helicase</keyword>
<dbReference type="GO" id="GO:0016787">
    <property type="term" value="F:hydrolase activity"/>
    <property type="evidence" value="ECO:0007669"/>
    <property type="project" value="UniProtKB-KW"/>
</dbReference>
<feature type="domain" description="Helicase ATP-binding" evidence="18">
    <location>
        <begin position="31"/>
        <end position="199"/>
    </location>
</feature>
<evidence type="ECO:0000313" key="21">
    <source>
        <dbReference type="Proteomes" id="UP000320421"/>
    </source>
</evidence>
<dbReference type="InterPro" id="IPR014001">
    <property type="entry name" value="Helicase_ATP-bd"/>
</dbReference>
<keyword evidence="5" id="KW-0547">Nucleotide-binding</keyword>
<keyword evidence="21" id="KW-1185">Reference proteome</keyword>
<dbReference type="FunFam" id="3.40.50.300:FF:000156">
    <property type="entry name" value="ATP-dependent DNA helicase recQ"/>
    <property type="match status" value="1"/>
</dbReference>
<dbReference type="Pfam" id="PF00271">
    <property type="entry name" value="Helicase_C"/>
    <property type="match status" value="1"/>
</dbReference>
<dbReference type="NCBIfam" id="TIGR00614">
    <property type="entry name" value="recQ_fam"/>
    <property type="match status" value="1"/>
</dbReference>
<dbReference type="AlphaFoldDB" id="A0A517PNE0"/>
<comment type="cofactor">
    <cofactor evidence="2">
        <name>Zn(2+)</name>
        <dbReference type="ChEBI" id="CHEBI:29105"/>
    </cofactor>
</comment>
<dbReference type="GO" id="GO:0003677">
    <property type="term" value="F:DNA binding"/>
    <property type="evidence" value="ECO:0007669"/>
    <property type="project" value="UniProtKB-KW"/>
</dbReference>
<dbReference type="SMART" id="SM00487">
    <property type="entry name" value="DEXDc"/>
    <property type="match status" value="1"/>
</dbReference>
<evidence type="ECO:0000256" key="4">
    <source>
        <dbReference type="ARBA" id="ARBA00022723"/>
    </source>
</evidence>
<dbReference type="GO" id="GO:0009432">
    <property type="term" value="P:SOS response"/>
    <property type="evidence" value="ECO:0007669"/>
    <property type="project" value="UniProtKB-UniRule"/>
</dbReference>
<dbReference type="GO" id="GO:0006281">
    <property type="term" value="P:DNA repair"/>
    <property type="evidence" value="ECO:0007669"/>
    <property type="project" value="UniProtKB-KW"/>
</dbReference>
<dbReference type="PROSITE" id="PS00690">
    <property type="entry name" value="DEAH_ATP_HELICASE"/>
    <property type="match status" value="1"/>
</dbReference>
<keyword evidence="11" id="KW-0238">DNA-binding</keyword>
<evidence type="ECO:0000256" key="15">
    <source>
        <dbReference type="ARBA" id="ARBA00034617"/>
    </source>
</evidence>
<evidence type="ECO:0000256" key="8">
    <source>
        <dbReference type="ARBA" id="ARBA00022806"/>
    </source>
</evidence>
<dbReference type="GO" id="GO:0043590">
    <property type="term" value="C:bacterial nucleoid"/>
    <property type="evidence" value="ECO:0007669"/>
    <property type="project" value="TreeGrafter"/>
</dbReference>
<dbReference type="SMART" id="SM00490">
    <property type="entry name" value="HELICc"/>
    <property type="match status" value="1"/>
</dbReference>
<evidence type="ECO:0000256" key="7">
    <source>
        <dbReference type="ARBA" id="ARBA00022801"/>
    </source>
</evidence>
<keyword evidence="10" id="KW-0067">ATP-binding</keyword>
<evidence type="ECO:0000256" key="2">
    <source>
        <dbReference type="ARBA" id="ARBA00001947"/>
    </source>
</evidence>
<dbReference type="OrthoDB" id="9763310at2"/>
<evidence type="ECO:0000256" key="9">
    <source>
        <dbReference type="ARBA" id="ARBA00022833"/>
    </source>
</evidence>
<evidence type="ECO:0000259" key="19">
    <source>
        <dbReference type="PROSITE" id="PS51194"/>
    </source>
</evidence>
<dbReference type="InterPro" id="IPR018982">
    <property type="entry name" value="RQC_domain"/>
</dbReference>
<name>A0A517PNE0_9PLAN</name>
<comment type="cofactor">
    <cofactor evidence="1">
        <name>Mg(2+)</name>
        <dbReference type="ChEBI" id="CHEBI:18420"/>
    </cofactor>
</comment>
<dbReference type="RefSeq" id="WP_145184279.1">
    <property type="nucleotide sequence ID" value="NZ_CP036266.1"/>
</dbReference>
<dbReference type="GO" id="GO:0046872">
    <property type="term" value="F:metal ion binding"/>
    <property type="evidence" value="ECO:0007669"/>
    <property type="project" value="UniProtKB-KW"/>
</dbReference>
<dbReference type="SUPFAM" id="SSF52540">
    <property type="entry name" value="P-loop containing nucleoside triphosphate hydrolases"/>
    <property type="match status" value="1"/>
</dbReference>
<dbReference type="GO" id="GO:0006260">
    <property type="term" value="P:DNA replication"/>
    <property type="evidence" value="ECO:0007669"/>
    <property type="project" value="InterPro"/>
</dbReference>
<protein>
    <recommendedName>
        <fullName evidence="16">DNA helicase RecQ</fullName>
        <ecNumber evidence="16">5.6.2.4</ecNumber>
    </recommendedName>
</protein>
<evidence type="ECO:0000259" key="17">
    <source>
        <dbReference type="PROSITE" id="PS50967"/>
    </source>
</evidence>
<evidence type="ECO:0000256" key="13">
    <source>
        <dbReference type="ARBA" id="ARBA00023204"/>
    </source>
</evidence>
<dbReference type="Gene3D" id="1.10.10.10">
    <property type="entry name" value="Winged helix-like DNA-binding domain superfamily/Winged helix DNA-binding domain"/>
    <property type="match status" value="1"/>
</dbReference>
<dbReference type="GO" id="GO:0005737">
    <property type="term" value="C:cytoplasm"/>
    <property type="evidence" value="ECO:0007669"/>
    <property type="project" value="TreeGrafter"/>
</dbReference>
<comment type="catalytic activity">
    <reaction evidence="15">
        <text>Couples ATP hydrolysis with the unwinding of duplex DNA by translocating in the 3'-5' direction.</text>
        <dbReference type="EC" id="5.6.2.4"/>
    </reaction>
</comment>
<keyword evidence="12" id="KW-0233">DNA recombination</keyword>
<dbReference type="InterPro" id="IPR002121">
    <property type="entry name" value="HRDC_dom"/>
</dbReference>
<dbReference type="InterPro" id="IPR010997">
    <property type="entry name" value="HRDC-like_sf"/>
</dbReference>
<dbReference type="FunFam" id="3.40.50.300:FF:000296">
    <property type="entry name" value="ATP-dependent DNA helicase RecQ"/>
    <property type="match status" value="1"/>
</dbReference>
<evidence type="ECO:0000256" key="3">
    <source>
        <dbReference type="ARBA" id="ARBA00005446"/>
    </source>
</evidence>
<dbReference type="SUPFAM" id="SSF46785">
    <property type="entry name" value="Winged helix' DNA-binding domain"/>
    <property type="match status" value="1"/>
</dbReference>
<dbReference type="PROSITE" id="PS50967">
    <property type="entry name" value="HRDC"/>
    <property type="match status" value="1"/>
</dbReference>
<dbReference type="CDD" id="cd17920">
    <property type="entry name" value="DEXHc_RecQ"/>
    <property type="match status" value="1"/>
</dbReference>
<evidence type="ECO:0000256" key="10">
    <source>
        <dbReference type="ARBA" id="ARBA00022840"/>
    </source>
</evidence>
<dbReference type="GO" id="GO:0006310">
    <property type="term" value="P:DNA recombination"/>
    <property type="evidence" value="ECO:0007669"/>
    <property type="project" value="UniProtKB-UniRule"/>
</dbReference>
<dbReference type="GO" id="GO:0005524">
    <property type="term" value="F:ATP binding"/>
    <property type="evidence" value="ECO:0007669"/>
    <property type="project" value="UniProtKB-KW"/>
</dbReference>
<dbReference type="Gene3D" id="3.40.50.300">
    <property type="entry name" value="P-loop containing nucleotide triphosphate hydrolases"/>
    <property type="match status" value="2"/>
</dbReference>
<sequence length="611" mass="68671">MAETGMDDALLDVLHEYWGYSEFRPLQQSAMTSVLEGRDSLVVLPTGGGKSLCYQAPALCMEGTAVVVSPLISLMKDQVDALRVCGISAACLNSSLDQEEARQVFRDLRAGKIKLLYVAPERLMLESMLSMLAEIKLAYIVIDEAHCVSMWGHDFRPHYRELQELKRIFPQCGIHAYTATATELVRNDIASQLGLQDPELLIGSFDRPNLSYTVARRSNRFSQVCEVIDRHPDEPGVIYCISRADVESLSESLNDAGYETRPYHAGLPDAERAGNQEAFIQDQIDVIVATIAFGMGIDKPNVRYVIHAGLPKSLENYQQESGRAGRDGLEAECVLLYSEQDAMIWQRILEDQPDESKASAFESLQAMQNYCHAFDCRHRYLMRHFGQDLEEDCETACDLCRGEFKQVDDAQVIGQKILSSVYRQDQNFGASYTAAVLKGSKDKKVLNNGHDQLSTYGLLKGESLTTIRSWLNQLVTQGFLTKTAEYQQLRITKTGWQLLKGEATPQLMQTTQDSQAEKSQRSRDKFDNLNWKGVDKGLFEVLRELRKQIAGDKGIQPYMVFGDATLRELARHKPATTAQFLEIWGVGQKKCDDFGAPFLESIAEYENESQD</sequence>
<dbReference type="PROSITE" id="PS51192">
    <property type="entry name" value="HELICASE_ATP_BIND_1"/>
    <property type="match status" value="1"/>
</dbReference>
<dbReference type="NCBIfam" id="TIGR01389">
    <property type="entry name" value="recQ"/>
    <property type="match status" value="1"/>
</dbReference>
<dbReference type="SMART" id="SM00341">
    <property type="entry name" value="HRDC"/>
    <property type="match status" value="1"/>
</dbReference>
<keyword evidence="13" id="KW-0234">DNA repair</keyword>
<accession>A0A517PNE0</accession>
<dbReference type="CDD" id="cd18794">
    <property type="entry name" value="SF2_C_RecQ"/>
    <property type="match status" value="1"/>
</dbReference>
<evidence type="ECO:0000256" key="5">
    <source>
        <dbReference type="ARBA" id="ARBA00022741"/>
    </source>
</evidence>
<dbReference type="InterPro" id="IPR027417">
    <property type="entry name" value="P-loop_NTPase"/>
</dbReference>
<feature type="domain" description="Helicase C-terminal" evidence="19">
    <location>
        <begin position="220"/>
        <end position="368"/>
    </location>
</feature>